<dbReference type="PANTHER" id="PTHR48081:SF13">
    <property type="entry name" value="ALPHA_BETA HYDROLASE"/>
    <property type="match status" value="1"/>
</dbReference>
<evidence type="ECO:0000313" key="3">
    <source>
        <dbReference type="EMBL" id="KKN99177.1"/>
    </source>
</evidence>
<evidence type="ECO:0000256" key="1">
    <source>
        <dbReference type="ARBA" id="ARBA00022801"/>
    </source>
</evidence>
<dbReference type="EMBL" id="LAZR01000048">
    <property type="protein sequence ID" value="KKN99177.1"/>
    <property type="molecule type" value="Genomic_DNA"/>
</dbReference>
<dbReference type="PANTHER" id="PTHR48081">
    <property type="entry name" value="AB HYDROLASE SUPERFAMILY PROTEIN C4A8.06C"/>
    <property type="match status" value="1"/>
</dbReference>
<dbReference type="InterPro" id="IPR029058">
    <property type="entry name" value="AB_hydrolase_fold"/>
</dbReference>
<dbReference type="Gene3D" id="3.40.50.1820">
    <property type="entry name" value="alpha/beta hydrolase"/>
    <property type="match status" value="1"/>
</dbReference>
<sequence>MSVLSLSSATKSLSVLISSLGLLFVLSASAQADTVRNVVYGQKDGLAMVMDVYQPEDNANGAAVAYMISGGWMSSPMMQNAYESMFVPLVDAGYTVFAVRHGSSPRYNVLEAWSDVSQAFQFIAGNAGDYGVDPARIGVSGISAGGHLSLMLGLSTDDQPHRPAAVVAYMPPTNLRGMTGPNDNFPALNFDAALAPTVSPIDFASAGDPPVLLVHGDADDLVNISHSENMYAALQSADIVTDFVVIEGAGHGLFTGADGVTAADALKGWFDQHL</sequence>
<dbReference type="InterPro" id="IPR050300">
    <property type="entry name" value="GDXG_lipolytic_enzyme"/>
</dbReference>
<name>A0A0F9VH57_9ZZZZ</name>
<protein>
    <recommendedName>
        <fullName evidence="2">BD-FAE-like domain-containing protein</fullName>
    </recommendedName>
</protein>
<evidence type="ECO:0000259" key="2">
    <source>
        <dbReference type="Pfam" id="PF20434"/>
    </source>
</evidence>
<dbReference type="InterPro" id="IPR049492">
    <property type="entry name" value="BD-FAE-like_dom"/>
</dbReference>
<dbReference type="SUPFAM" id="SSF53474">
    <property type="entry name" value="alpha/beta-Hydrolases"/>
    <property type="match status" value="1"/>
</dbReference>
<dbReference type="AlphaFoldDB" id="A0A0F9VH57"/>
<dbReference type="Pfam" id="PF20434">
    <property type="entry name" value="BD-FAE"/>
    <property type="match status" value="1"/>
</dbReference>
<reference evidence="3" key="1">
    <citation type="journal article" date="2015" name="Nature">
        <title>Complex archaea that bridge the gap between prokaryotes and eukaryotes.</title>
        <authorList>
            <person name="Spang A."/>
            <person name="Saw J.H."/>
            <person name="Jorgensen S.L."/>
            <person name="Zaremba-Niedzwiedzka K."/>
            <person name="Martijn J."/>
            <person name="Lind A.E."/>
            <person name="van Eijk R."/>
            <person name="Schleper C."/>
            <person name="Guy L."/>
            <person name="Ettema T.J."/>
        </authorList>
    </citation>
    <scope>NUCLEOTIDE SEQUENCE</scope>
</reference>
<comment type="caution">
    <text evidence="3">The sequence shown here is derived from an EMBL/GenBank/DDBJ whole genome shotgun (WGS) entry which is preliminary data.</text>
</comment>
<keyword evidence="1" id="KW-0378">Hydrolase</keyword>
<organism evidence="3">
    <name type="scientific">marine sediment metagenome</name>
    <dbReference type="NCBI Taxonomy" id="412755"/>
    <lineage>
        <taxon>unclassified sequences</taxon>
        <taxon>metagenomes</taxon>
        <taxon>ecological metagenomes</taxon>
    </lineage>
</organism>
<feature type="domain" description="BD-FAE-like" evidence="2">
    <location>
        <begin position="50"/>
        <end position="234"/>
    </location>
</feature>
<gene>
    <name evidence="3" type="ORF">LCGC14_0139700</name>
</gene>
<accession>A0A0F9VH57</accession>
<dbReference type="GO" id="GO:0016787">
    <property type="term" value="F:hydrolase activity"/>
    <property type="evidence" value="ECO:0007669"/>
    <property type="project" value="UniProtKB-KW"/>
</dbReference>
<proteinExistence type="predicted"/>